<evidence type="ECO:0000259" key="7">
    <source>
        <dbReference type="Pfam" id="PF00171"/>
    </source>
</evidence>
<evidence type="ECO:0000256" key="2">
    <source>
        <dbReference type="ARBA" id="ARBA00023002"/>
    </source>
</evidence>
<evidence type="ECO:0000256" key="4">
    <source>
        <dbReference type="ARBA" id="ARBA00049194"/>
    </source>
</evidence>
<evidence type="ECO:0000313" key="9">
    <source>
        <dbReference type="Proteomes" id="UP000199550"/>
    </source>
</evidence>
<comment type="catalytic activity">
    <reaction evidence="4">
        <text>an aldehyde + NAD(+) + H2O = a carboxylate + NADH + 2 H(+)</text>
        <dbReference type="Rhea" id="RHEA:16185"/>
        <dbReference type="ChEBI" id="CHEBI:15377"/>
        <dbReference type="ChEBI" id="CHEBI:15378"/>
        <dbReference type="ChEBI" id="CHEBI:17478"/>
        <dbReference type="ChEBI" id="CHEBI:29067"/>
        <dbReference type="ChEBI" id="CHEBI:57540"/>
        <dbReference type="ChEBI" id="CHEBI:57945"/>
        <dbReference type="EC" id="1.2.1.3"/>
    </reaction>
</comment>
<dbReference type="Pfam" id="PF00171">
    <property type="entry name" value="Aldedh"/>
    <property type="match status" value="1"/>
</dbReference>
<dbReference type="STRING" id="195913.SAMN04488004_10910"/>
<comment type="similarity">
    <text evidence="1 6">Belongs to the aldehyde dehydrogenase family.</text>
</comment>
<sequence>MITLDKFYINGAWVAPDAPKTIPILTPSTNARVGTVSLGNAVDVDRAVAAAKTAFETFSLTTKDERLALLRKLAELTPARLGDLAAAITMEMGAPATMSRDAQADAGLGHLEAFIAALEAHDEEEILPNGDIVSREPIGVCGLITPWNWPINQIALKVIPALATGSTCVLKPSEHTPLSAQIYAELIHEAGYPAGVFNLVYGDGPSVGAALSRHPDVAMMSFTGSTRAGSAVSVDAAATIKRVTLELGGKSPNVIFADADVAAAVAGGVAECFYNTGQSCNAPTKMLVERSVYDRALSIARAAADAQAVGDPALKGDHIGPLFDQIQYERVQEMIGTGINEGSRLLAGGLGRPDNLPPALQTGWFARPTVFCDVTPDMTVWRKEIFGPVLIIAPFATEEEAIALANDTEYGLDAYLWTGNEARALRVARRLRAGGIHINGRASGYGSPFGGFKQSGNGREGGKFGLDDYLEIKVRPPFAL</sequence>
<evidence type="ECO:0000256" key="6">
    <source>
        <dbReference type="RuleBase" id="RU003345"/>
    </source>
</evidence>
<dbReference type="CDD" id="cd07138">
    <property type="entry name" value="ALDH_CddD_SSP0762"/>
    <property type="match status" value="1"/>
</dbReference>
<dbReference type="InterPro" id="IPR016161">
    <property type="entry name" value="Ald_DH/histidinol_DH"/>
</dbReference>
<dbReference type="FunFam" id="3.40.309.10:FF:000012">
    <property type="entry name" value="Betaine aldehyde dehydrogenase"/>
    <property type="match status" value="1"/>
</dbReference>
<reference evidence="8 9" key="1">
    <citation type="submission" date="2016-10" db="EMBL/GenBank/DDBJ databases">
        <authorList>
            <person name="de Groot N.N."/>
        </authorList>
    </citation>
    <scope>NUCLEOTIDE SEQUENCE [LARGE SCALE GENOMIC DNA]</scope>
    <source>
        <strain evidence="8 9">DSM 16199</strain>
    </source>
</reference>
<dbReference type="PANTHER" id="PTHR42804:SF1">
    <property type="entry name" value="ALDEHYDE DEHYDROGENASE-RELATED"/>
    <property type="match status" value="1"/>
</dbReference>
<dbReference type="InterPro" id="IPR029510">
    <property type="entry name" value="Ald_DH_CS_GLU"/>
</dbReference>
<dbReference type="Proteomes" id="UP000199550">
    <property type="component" value="Unassembled WGS sequence"/>
</dbReference>
<dbReference type="AlphaFoldDB" id="A0A1I4FEY0"/>
<dbReference type="InterPro" id="IPR016163">
    <property type="entry name" value="Ald_DH_C"/>
</dbReference>
<dbReference type="PROSITE" id="PS00070">
    <property type="entry name" value="ALDEHYDE_DEHYDR_CYS"/>
    <property type="match status" value="1"/>
</dbReference>
<gene>
    <name evidence="8" type="ORF">SAMN04488004_10910</name>
</gene>
<dbReference type="InterPro" id="IPR016162">
    <property type="entry name" value="Ald_DH_N"/>
</dbReference>
<evidence type="ECO:0000313" key="8">
    <source>
        <dbReference type="EMBL" id="SFL15850.1"/>
    </source>
</evidence>
<dbReference type="FunFam" id="3.40.605.10:FF:000007">
    <property type="entry name" value="NAD/NADP-dependent betaine aldehyde dehydrogenase"/>
    <property type="match status" value="1"/>
</dbReference>
<dbReference type="PANTHER" id="PTHR42804">
    <property type="entry name" value="ALDEHYDE DEHYDROGENASE"/>
    <property type="match status" value="1"/>
</dbReference>
<accession>A0A1I4FEY0</accession>
<evidence type="ECO:0000256" key="1">
    <source>
        <dbReference type="ARBA" id="ARBA00009986"/>
    </source>
</evidence>
<dbReference type="SUPFAM" id="SSF53720">
    <property type="entry name" value="ALDH-like"/>
    <property type="match status" value="1"/>
</dbReference>
<evidence type="ECO:0000256" key="3">
    <source>
        <dbReference type="ARBA" id="ARBA00024226"/>
    </source>
</evidence>
<dbReference type="EMBL" id="FOTF01000009">
    <property type="protein sequence ID" value="SFL15850.1"/>
    <property type="molecule type" value="Genomic_DNA"/>
</dbReference>
<dbReference type="PROSITE" id="PS00687">
    <property type="entry name" value="ALDEHYDE_DEHYDR_GLU"/>
    <property type="match status" value="1"/>
</dbReference>
<evidence type="ECO:0000256" key="5">
    <source>
        <dbReference type="PROSITE-ProRule" id="PRU10007"/>
    </source>
</evidence>
<keyword evidence="2 6" id="KW-0560">Oxidoreductase</keyword>
<dbReference type="RefSeq" id="WP_090188864.1">
    <property type="nucleotide sequence ID" value="NZ_FOTF01000009.1"/>
</dbReference>
<proteinExistence type="inferred from homology"/>
<dbReference type="Gene3D" id="3.40.309.10">
    <property type="entry name" value="Aldehyde Dehydrogenase, Chain A, domain 2"/>
    <property type="match status" value="1"/>
</dbReference>
<dbReference type="InterPro" id="IPR015590">
    <property type="entry name" value="Aldehyde_DH_dom"/>
</dbReference>
<feature type="active site" evidence="5">
    <location>
        <position position="246"/>
    </location>
</feature>
<keyword evidence="9" id="KW-1185">Reference proteome</keyword>
<name>A0A1I4FEY0_9RHOB</name>
<organism evidence="8 9">
    <name type="scientific">Loktanella salsilacus</name>
    <dbReference type="NCBI Taxonomy" id="195913"/>
    <lineage>
        <taxon>Bacteria</taxon>
        <taxon>Pseudomonadati</taxon>
        <taxon>Pseudomonadota</taxon>
        <taxon>Alphaproteobacteria</taxon>
        <taxon>Rhodobacterales</taxon>
        <taxon>Roseobacteraceae</taxon>
        <taxon>Loktanella</taxon>
    </lineage>
</organism>
<protein>
    <recommendedName>
        <fullName evidence="3">aldehyde dehydrogenase (NAD(+))</fullName>
        <ecNumber evidence="3">1.2.1.3</ecNumber>
    </recommendedName>
</protein>
<dbReference type="EC" id="1.2.1.3" evidence="3"/>
<dbReference type="GO" id="GO:0004029">
    <property type="term" value="F:aldehyde dehydrogenase (NAD+) activity"/>
    <property type="evidence" value="ECO:0007669"/>
    <property type="project" value="UniProtKB-EC"/>
</dbReference>
<dbReference type="InterPro" id="IPR016160">
    <property type="entry name" value="Ald_DH_CS_CYS"/>
</dbReference>
<dbReference type="Gene3D" id="3.40.605.10">
    <property type="entry name" value="Aldehyde Dehydrogenase, Chain A, domain 1"/>
    <property type="match status" value="1"/>
</dbReference>
<feature type="domain" description="Aldehyde dehydrogenase" evidence="7">
    <location>
        <begin position="13"/>
        <end position="474"/>
    </location>
</feature>
<dbReference type="OrthoDB" id="9812625at2"/>